<feature type="transmembrane region" description="Helical" evidence="9">
    <location>
        <begin position="973"/>
        <end position="998"/>
    </location>
</feature>
<dbReference type="PROSITE" id="PS50042">
    <property type="entry name" value="CNMP_BINDING_3"/>
    <property type="match status" value="2"/>
</dbReference>
<keyword evidence="6 9" id="KW-0472">Membrane</keyword>
<dbReference type="SUPFAM" id="SSF51206">
    <property type="entry name" value="cAMP-binding domain-like"/>
    <property type="match status" value="2"/>
</dbReference>
<name>A0A1D2MYT8_ORCCI</name>
<dbReference type="STRING" id="48709.A0A1D2MYT8"/>
<keyword evidence="3 9" id="KW-0812">Transmembrane</keyword>
<dbReference type="GO" id="GO:0016020">
    <property type="term" value="C:membrane"/>
    <property type="evidence" value="ECO:0007669"/>
    <property type="project" value="UniProtKB-SubCell"/>
</dbReference>
<evidence type="ECO:0000313" key="12">
    <source>
        <dbReference type="Proteomes" id="UP000094527"/>
    </source>
</evidence>
<evidence type="ECO:0000256" key="9">
    <source>
        <dbReference type="SAM" id="Phobius"/>
    </source>
</evidence>
<feature type="transmembrane region" description="Helical" evidence="9">
    <location>
        <begin position="320"/>
        <end position="343"/>
    </location>
</feature>
<evidence type="ECO:0000256" key="5">
    <source>
        <dbReference type="ARBA" id="ARBA00023065"/>
    </source>
</evidence>
<evidence type="ECO:0000256" key="3">
    <source>
        <dbReference type="ARBA" id="ARBA00022692"/>
    </source>
</evidence>
<dbReference type="GO" id="GO:0044877">
    <property type="term" value="F:protein-containing complex binding"/>
    <property type="evidence" value="ECO:0007669"/>
    <property type="project" value="TreeGrafter"/>
</dbReference>
<dbReference type="OMA" id="FRHYIAK"/>
<accession>A0A1D2MYT8</accession>
<feature type="transmembrane region" description="Helical" evidence="9">
    <location>
        <begin position="278"/>
        <end position="300"/>
    </location>
</feature>
<dbReference type="SUPFAM" id="SSF81324">
    <property type="entry name" value="Voltage-gated potassium channels"/>
    <property type="match status" value="2"/>
</dbReference>
<feature type="transmembrane region" description="Helical" evidence="9">
    <location>
        <begin position="515"/>
        <end position="533"/>
    </location>
</feature>
<feature type="domain" description="Cyclic nucleotide-binding" evidence="10">
    <location>
        <begin position="621"/>
        <end position="739"/>
    </location>
</feature>
<dbReference type="GO" id="GO:0005221">
    <property type="term" value="F:intracellularly cyclic nucleotide-activated monoatomic cation channel activity"/>
    <property type="evidence" value="ECO:0007669"/>
    <property type="project" value="InterPro"/>
</dbReference>
<dbReference type="SMART" id="SM00100">
    <property type="entry name" value="cNMP"/>
    <property type="match status" value="2"/>
</dbReference>
<dbReference type="PROSITE" id="PS00888">
    <property type="entry name" value="CNMP_BINDING_1"/>
    <property type="match status" value="1"/>
</dbReference>
<feature type="transmembrane region" description="Helical" evidence="9">
    <location>
        <begin position="379"/>
        <end position="399"/>
    </location>
</feature>
<feature type="transmembrane region" description="Helical" evidence="9">
    <location>
        <begin position="411"/>
        <end position="437"/>
    </location>
</feature>
<dbReference type="InterPro" id="IPR014710">
    <property type="entry name" value="RmlC-like_jellyroll"/>
</dbReference>
<dbReference type="Gene3D" id="1.10.287.70">
    <property type="match status" value="2"/>
</dbReference>
<comment type="caution">
    <text evidence="11">The sequence shown here is derived from an EMBL/GenBank/DDBJ whole genome shotgun (WGS) entry which is preliminary data.</text>
</comment>
<comment type="subcellular location">
    <subcellularLocation>
        <location evidence="1">Membrane</location>
        <topology evidence="1">Multi-pass membrane protein</topology>
    </subcellularLocation>
</comment>
<dbReference type="Gene3D" id="2.60.120.10">
    <property type="entry name" value="Jelly Rolls"/>
    <property type="match status" value="2"/>
</dbReference>
<feature type="transmembrane region" description="Helical" evidence="9">
    <location>
        <begin position="486"/>
        <end position="503"/>
    </location>
</feature>
<dbReference type="PANTHER" id="PTHR45638:SF19">
    <property type="entry name" value="CYCLIC NUCLEOTIDE-BINDING DOMAIN-CONTAINING PROTEIN"/>
    <property type="match status" value="1"/>
</dbReference>
<dbReference type="Pfam" id="PF00027">
    <property type="entry name" value="cNMP_binding"/>
    <property type="match status" value="2"/>
</dbReference>
<evidence type="ECO:0000259" key="10">
    <source>
        <dbReference type="PROSITE" id="PS50042"/>
    </source>
</evidence>
<evidence type="ECO:0000313" key="11">
    <source>
        <dbReference type="EMBL" id="ODM98213.1"/>
    </source>
</evidence>
<evidence type="ECO:0000256" key="2">
    <source>
        <dbReference type="ARBA" id="ARBA00022448"/>
    </source>
</evidence>
<evidence type="ECO:0000256" key="6">
    <source>
        <dbReference type="ARBA" id="ARBA00023136"/>
    </source>
</evidence>
<evidence type="ECO:0000256" key="1">
    <source>
        <dbReference type="ARBA" id="ARBA00004141"/>
    </source>
</evidence>
<keyword evidence="8 11" id="KW-0407">Ion channel</keyword>
<feature type="domain" description="Cyclic nucleotide-binding" evidence="10">
    <location>
        <begin position="77"/>
        <end position="178"/>
    </location>
</feature>
<keyword evidence="12" id="KW-1185">Reference proteome</keyword>
<keyword evidence="7" id="KW-1071">Ligand-gated ion channel</keyword>
<dbReference type="InterPro" id="IPR000595">
    <property type="entry name" value="cNMP-bd_dom"/>
</dbReference>
<dbReference type="CDD" id="cd00038">
    <property type="entry name" value="CAP_ED"/>
    <property type="match status" value="2"/>
</dbReference>
<organism evidence="11 12">
    <name type="scientific">Orchesella cincta</name>
    <name type="common">Springtail</name>
    <name type="synonym">Podura cincta</name>
    <dbReference type="NCBI Taxonomy" id="48709"/>
    <lineage>
        <taxon>Eukaryota</taxon>
        <taxon>Metazoa</taxon>
        <taxon>Ecdysozoa</taxon>
        <taxon>Arthropoda</taxon>
        <taxon>Hexapoda</taxon>
        <taxon>Collembola</taxon>
        <taxon>Entomobryomorpha</taxon>
        <taxon>Entomobryoidea</taxon>
        <taxon>Orchesellidae</taxon>
        <taxon>Orchesellinae</taxon>
        <taxon>Orchesella</taxon>
    </lineage>
</organism>
<reference evidence="11 12" key="1">
    <citation type="journal article" date="2016" name="Genome Biol. Evol.">
        <title>Gene Family Evolution Reflects Adaptation to Soil Environmental Stressors in the Genome of the Collembolan Orchesella cincta.</title>
        <authorList>
            <person name="Faddeeva-Vakhrusheva A."/>
            <person name="Derks M.F."/>
            <person name="Anvar S.Y."/>
            <person name="Agamennone V."/>
            <person name="Suring W."/>
            <person name="Smit S."/>
            <person name="van Straalen N.M."/>
            <person name="Roelofs D."/>
        </authorList>
    </citation>
    <scope>NUCLEOTIDE SEQUENCE [LARGE SCALE GENOMIC DNA]</scope>
    <source>
        <tissue evidence="11">Mixed pool</tissue>
    </source>
</reference>
<sequence>MDGARFDLFYRLREIRRYLASLKTLPFFNAKVEEYYKYLWTYREGVFDVRFMQQFTQTFHEELLFNTCKEMFDKSQLFYSMDATFLRAISKVVEVALYNPNMLLCRKGNYANKMYYILQGECQAMSKLNKSNASAIIRAGSIVSEANLFFSFPYTTTVETRTCCQFIILHKKDLLPLLEQYRTELDILRSRSMSKIKEVYETHQSYGVDPILWVKAKTDMENPSYPNAEKLRRNMRWGSGLNREVLEDVVDDSQNHLTPYMTCVVPEIMGSEIEWIKFWNFFIMSIALSYAFFGPFCLVFGESTKLEHYVCQAQTYATKVVSVIFIADVFVEILGACPVAGFYYKFFNGCKVVCNQPTFYLDLLAALPLKFVGDDNQDYLHIIATVLKVMKMWKVYTFLHYLDNVNPMKLLVYRLVQTIIVLLYGIHFMSCISYFVACPFSPATNAVSCQKTSWLSSYEVRYRDSSDPYEAMPNYMKLNALAYGSPYMYSFFYSAATLTSAGFGDFNPQNRNEMLLAIGFQLFGFYLIGYYTAVLTSALSCVMRPKVALQQQLVSLCQFMTHYHLREHLKDRIIEYFVLQHQLRGGVSMESYGAIMYDAPVYMRNDVLYLEVCDLLEGVPIFSKVDADVIINLSNAMNRFIIPPDTIFLHKGEVRRILYVIKSGSMGVYEDEKCEEPVSVLEPSCHFGVRDLLFGEPSHYIMRSLSYVCMYSIKQRQFKNVFQETEDEFWELIEEERKRTRHIIREMTILYSKMTKNVPNLDKPTRIPSWVVIPPRIDAKAMKVLGQVDAKHIAMVHLLNDEYESLFKKFKYSGFLRRFLLRKTVHPAGSFSKTWNCVMSLVCCFTVTTLMLETFCYMRMPWFRVFQILLDWVNYVDIYLKLHWSYYNPYNGILITHPLKTATNYILHGSLVMDVAICAPLEMIIWVLGLTDTWGYGRSATWYSRLRWIRFFQFKRIPTVFHIVHNTFKHRGIILLTLYVTLTVFVCTIVSAIAIYIACPWEADLDTNPAVISTVFRRWILGLYYVSQVILVIGFGDMITLEKSDIMLLVFMCVFECMSHGSLGFIFMRCVIADMTAAEVDSDEARANFVENMIVLDLVMKREKVPNRVSS</sequence>
<gene>
    <name evidence="11" type="ORF">Ocin01_08476</name>
</gene>
<dbReference type="InterPro" id="IPR013099">
    <property type="entry name" value="K_chnl_dom"/>
</dbReference>
<feature type="transmembrane region" description="Helical" evidence="9">
    <location>
        <begin position="1046"/>
        <end position="1068"/>
    </location>
</feature>
<dbReference type="EMBL" id="LJIJ01000373">
    <property type="protein sequence ID" value="ODM98213.1"/>
    <property type="molecule type" value="Genomic_DNA"/>
</dbReference>
<dbReference type="OrthoDB" id="415460at2759"/>
<dbReference type="GO" id="GO:0005249">
    <property type="term" value="F:voltage-gated potassium channel activity"/>
    <property type="evidence" value="ECO:0007669"/>
    <property type="project" value="TreeGrafter"/>
</dbReference>
<dbReference type="PANTHER" id="PTHR45638">
    <property type="entry name" value="CYCLIC NUCLEOTIDE-GATED CATION CHANNEL SUBUNIT A"/>
    <property type="match status" value="1"/>
</dbReference>
<keyword evidence="5" id="KW-0406">Ion transport</keyword>
<evidence type="ECO:0000256" key="7">
    <source>
        <dbReference type="ARBA" id="ARBA00023286"/>
    </source>
</evidence>
<dbReference type="Proteomes" id="UP000094527">
    <property type="component" value="Unassembled WGS sequence"/>
</dbReference>
<protein>
    <submittedName>
        <fullName evidence="11">Potassium channel SKOR</fullName>
    </submittedName>
</protein>
<dbReference type="InterPro" id="IPR018488">
    <property type="entry name" value="cNMP-bd_CS"/>
</dbReference>
<dbReference type="InterPro" id="IPR018490">
    <property type="entry name" value="cNMP-bd_dom_sf"/>
</dbReference>
<evidence type="ECO:0000256" key="8">
    <source>
        <dbReference type="ARBA" id="ARBA00023303"/>
    </source>
</evidence>
<keyword evidence="2" id="KW-0813">Transport</keyword>
<evidence type="ECO:0000256" key="4">
    <source>
        <dbReference type="ARBA" id="ARBA00022989"/>
    </source>
</evidence>
<dbReference type="AlphaFoldDB" id="A0A1D2MYT8"/>
<keyword evidence="4 9" id="KW-1133">Transmembrane helix</keyword>
<dbReference type="InterPro" id="IPR050866">
    <property type="entry name" value="CNG_cation_channel"/>
</dbReference>
<dbReference type="Pfam" id="PF07885">
    <property type="entry name" value="Ion_trans_2"/>
    <property type="match status" value="1"/>
</dbReference>
<feature type="transmembrane region" description="Helical" evidence="9">
    <location>
        <begin position="1018"/>
        <end position="1039"/>
    </location>
</feature>
<proteinExistence type="predicted"/>